<name>A0A4Q0A2J7_9FUNG</name>
<dbReference type="Proteomes" id="UP000268162">
    <property type="component" value="Unassembled WGS sequence"/>
</dbReference>
<keyword evidence="7" id="KW-0648">Protein biosynthesis</keyword>
<dbReference type="PANTHER" id="PTHR23253">
    <property type="entry name" value="EUKARYOTIC TRANSLATION INITIATION FACTOR 4 GAMMA"/>
    <property type="match status" value="1"/>
</dbReference>
<dbReference type="GO" id="GO:0010494">
    <property type="term" value="C:cytoplasmic stress granule"/>
    <property type="evidence" value="ECO:0007669"/>
    <property type="project" value="UniProtKB-ARBA"/>
</dbReference>
<sequence>MGNREGRSSRRGEKKKGYGNQPTGANPTPIENVKPLEKSANRWTPRTVGEGTKKEATSDDGIPSNEVIIRKVKSLLNKLTLEKFESISNQIVDFARLSAKTGNGQILELVIQLIFEKAIDEMNFCSIYALLCQNMMGRLDDVRSDDYKNNKGEPLAGSQLFRRYLLSRCQFEFEKGWRLDTEGIDVTDPSFIMSDQYYELQKQKRHGLGLVAFVGELYKMGMLSDKVVHGCIIKLLSNFENPVEEEVESLCKLMTTCGKQISESKVLSLNMDKYFRAIQALSVNKNLPSRFRCLLLDVIDLRK</sequence>
<evidence type="ECO:0000259" key="9">
    <source>
        <dbReference type="SMART" id="SM00543"/>
    </source>
</evidence>
<evidence type="ECO:0000313" key="11">
    <source>
        <dbReference type="Proteomes" id="UP000268162"/>
    </source>
</evidence>
<proteinExistence type="inferred from homology"/>
<protein>
    <submittedName>
        <fullName evidence="10">Armadillo-type protein</fullName>
    </submittedName>
</protein>
<dbReference type="Pfam" id="PF02854">
    <property type="entry name" value="MIF4G"/>
    <property type="match status" value="1"/>
</dbReference>
<feature type="domain" description="MIF4G" evidence="9">
    <location>
        <begin position="69"/>
        <end position="303"/>
    </location>
</feature>
<evidence type="ECO:0000256" key="4">
    <source>
        <dbReference type="ARBA" id="ARBA00022540"/>
    </source>
</evidence>
<comment type="subcellular location">
    <subcellularLocation>
        <location evidence="1">Cytoplasm</location>
    </subcellularLocation>
</comment>
<evidence type="ECO:0000256" key="8">
    <source>
        <dbReference type="SAM" id="MobiDB-lite"/>
    </source>
</evidence>
<keyword evidence="5" id="KW-0597">Phosphoprotein</keyword>
<feature type="region of interest" description="Disordered" evidence="8">
    <location>
        <begin position="1"/>
        <end position="60"/>
    </location>
</feature>
<keyword evidence="6" id="KW-0694">RNA-binding</keyword>
<dbReference type="GO" id="GO:0003729">
    <property type="term" value="F:mRNA binding"/>
    <property type="evidence" value="ECO:0007669"/>
    <property type="project" value="TreeGrafter"/>
</dbReference>
<keyword evidence="4" id="KW-0396">Initiation factor</keyword>
<evidence type="ECO:0000256" key="7">
    <source>
        <dbReference type="ARBA" id="ARBA00022917"/>
    </source>
</evidence>
<evidence type="ECO:0000256" key="1">
    <source>
        <dbReference type="ARBA" id="ARBA00004496"/>
    </source>
</evidence>
<feature type="non-terminal residue" evidence="10">
    <location>
        <position position="303"/>
    </location>
</feature>
<evidence type="ECO:0000256" key="5">
    <source>
        <dbReference type="ARBA" id="ARBA00022553"/>
    </source>
</evidence>
<dbReference type="SMART" id="SM00543">
    <property type="entry name" value="MIF4G"/>
    <property type="match status" value="1"/>
</dbReference>
<dbReference type="PANTHER" id="PTHR23253:SF9">
    <property type="entry name" value="EUKARYOTIC TRANSLATION INITIATION FACTOR 4 GAMMA 2"/>
    <property type="match status" value="1"/>
</dbReference>
<reference evidence="11" key="1">
    <citation type="journal article" date="2018" name="Nat. Microbiol.">
        <title>Leveraging single-cell genomics to expand the fungal tree of life.</title>
        <authorList>
            <person name="Ahrendt S.R."/>
            <person name="Quandt C.A."/>
            <person name="Ciobanu D."/>
            <person name="Clum A."/>
            <person name="Salamov A."/>
            <person name="Andreopoulos B."/>
            <person name="Cheng J.F."/>
            <person name="Woyke T."/>
            <person name="Pelin A."/>
            <person name="Henrissat B."/>
            <person name="Reynolds N.K."/>
            <person name="Benny G.L."/>
            <person name="Smith M.E."/>
            <person name="James T.Y."/>
            <person name="Grigoriev I.V."/>
        </authorList>
    </citation>
    <scope>NUCLEOTIDE SEQUENCE [LARGE SCALE GENOMIC DNA]</scope>
    <source>
        <strain evidence="11">RSA 468</strain>
    </source>
</reference>
<evidence type="ECO:0000313" key="10">
    <source>
        <dbReference type="EMBL" id="RKP39400.1"/>
    </source>
</evidence>
<keyword evidence="11" id="KW-1185">Reference proteome</keyword>
<gene>
    <name evidence="10" type="ORF">BJ085DRAFT_15425</name>
</gene>
<evidence type="ECO:0000256" key="3">
    <source>
        <dbReference type="ARBA" id="ARBA00022490"/>
    </source>
</evidence>
<evidence type="ECO:0000256" key="2">
    <source>
        <dbReference type="ARBA" id="ARBA00005775"/>
    </source>
</evidence>
<organism evidence="10 11">
    <name type="scientific">Dimargaris cristalligena</name>
    <dbReference type="NCBI Taxonomy" id="215637"/>
    <lineage>
        <taxon>Eukaryota</taxon>
        <taxon>Fungi</taxon>
        <taxon>Fungi incertae sedis</taxon>
        <taxon>Zoopagomycota</taxon>
        <taxon>Kickxellomycotina</taxon>
        <taxon>Dimargaritomycetes</taxon>
        <taxon>Dimargaritales</taxon>
        <taxon>Dimargaritaceae</taxon>
        <taxon>Dimargaris</taxon>
    </lineage>
</organism>
<comment type="similarity">
    <text evidence="2">Belongs to the eukaryotic initiation factor 4G family.</text>
</comment>
<dbReference type="InterPro" id="IPR016024">
    <property type="entry name" value="ARM-type_fold"/>
</dbReference>
<dbReference type="InterPro" id="IPR003890">
    <property type="entry name" value="MIF4G-like_typ-3"/>
</dbReference>
<dbReference type="Gene3D" id="1.25.40.180">
    <property type="match status" value="1"/>
</dbReference>
<keyword evidence="3" id="KW-0963">Cytoplasm</keyword>
<evidence type="ECO:0000256" key="6">
    <source>
        <dbReference type="ARBA" id="ARBA00022884"/>
    </source>
</evidence>
<dbReference type="GO" id="GO:0003743">
    <property type="term" value="F:translation initiation factor activity"/>
    <property type="evidence" value="ECO:0007669"/>
    <property type="project" value="UniProtKB-KW"/>
</dbReference>
<dbReference type="STRING" id="215637.A0A4Q0A2J7"/>
<feature type="compositionally biased region" description="Basic and acidic residues" evidence="8">
    <location>
        <begin position="1"/>
        <end position="11"/>
    </location>
</feature>
<dbReference type="EMBL" id="ML002273">
    <property type="protein sequence ID" value="RKP39400.1"/>
    <property type="molecule type" value="Genomic_DNA"/>
</dbReference>
<dbReference type="AlphaFoldDB" id="A0A4Q0A2J7"/>
<dbReference type="SUPFAM" id="SSF48371">
    <property type="entry name" value="ARM repeat"/>
    <property type="match status" value="1"/>
</dbReference>
<dbReference type="GO" id="GO:0016281">
    <property type="term" value="C:eukaryotic translation initiation factor 4F complex"/>
    <property type="evidence" value="ECO:0007669"/>
    <property type="project" value="TreeGrafter"/>
</dbReference>
<dbReference type="FunFam" id="1.25.40.180:FF:000020">
    <property type="entry name" value="Eukaryotic translation initiation factor subunit"/>
    <property type="match status" value="1"/>
</dbReference>
<accession>A0A4Q0A2J7</accession>